<gene>
    <name evidence="4" type="ORF">HNR30_008022</name>
</gene>
<name>A0A7W0CSQ2_9ACTN</name>
<keyword evidence="4" id="KW-0378">Hydrolase</keyword>
<feature type="transmembrane region" description="Helical" evidence="2">
    <location>
        <begin position="106"/>
        <end position="126"/>
    </location>
</feature>
<evidence type="ECO:0000313" key="4">
    <source>
        <dbReference type="EMBL" id="MBA2896631.1"/>
    </source>
</evidence>
<dbReference type="SUPFAM" id="SSF52317">
    <property type="entry name" value="Class I glutamine amidotransferase-like"/>
    <property type="match status" value="1"/>
</dbReference>
<evidence type="ECO:0000313" key="5">
    <source>
        <dbReference type="Proteomes" id="UP000530928"/>
    </source>
</evidence>
<organism evidence="4 5">
    <name type="scientific">Nonomuraea soli</name>
    <dbReference type="NCBI Taxonomy" id="1032476"/>
    <lineage>
        <taxon>Bacteria</taxon>
        <taxon>Bacillati</taxon>
        <taxon>Actinomycetota</taxon>
        <taxon>Actinomycetes</taxon>
        <taxon>Streptosporangiales</taxon>
        <taxon>Streptosporangiaceae</taxon>
        <taxon>Nonomuraea</taxon>
    </lineage>
</organism>
<dbReference type="InterPro" id="IPR052158">
    <property type="entry name" value="INH-QAR"/>
</dbReference>
<dbReference type="Pfam" id="PF01965">
    <property type="entry name" value="DJ-1_PfpI"/>
    <property type="match status" value="1"/>
</dbReference>
<dbReference type="PANTHER" id="PTHR43130:SF3">
    <property type="entry name" value="HTH-TYPE TRANSCRIPTIONAL REGULATOR RV1931C"/>
    <property type="match status" value="1"/>
</dbReference>
<dbReference type="InterPro" id="IPR029062">
    <property type="entry name" value="Class_I_gatase-like"/>
</dbReference>
<dbReference type="GO" id="GO:0008233">
    <property type="term" value="F:peptidase activity"/>
    <property type="evidence" value="ECO:0007669"/>
    <property type="project" value="UniProtKB-KW"/>
</dbReference>
<dbReference type="PANTHER" id="PTHR43130">
    <property type="entry name" value="ARAC-FAMILY TRANSCRIPTIONAL REGULATOR"/>
    <property type="match status" value="1"/>
</dbReference>
<reference evidence="4 5" key="1">
    <citation type="submission" date="2020-07" db="EMBL/GenBank/DDBJ databases">
        <title>Genomic Encyclopedia of Type Strains, Phase IV (KMG-IV): sequencing the most valuable type-strain genomes for metagenomic binning, comparative biology and taxonomic classification.</title>
        <authorList>
            <person name="Goeker M."/>
        </authorList>
    </citation>
    <scope>NUCLEOTIDE SEQUENCE [LARGE SCALE GENOMIC DNA]</scope>
    <source>
        <strain evidence="4 5">DSM 45533</strain>
    </source>
</reference>
<keyword evidence="2" id="KW-0812">Transmembrane</keyword>
<dbReference type="AlphaFoldDB" id="A0A7W0CSQ2"/>
<feature type="transmembrane region" description="Helical" evidence="2">
    <location>
        <begin position="146"/>
        <end position="166"/>
    </location>
</feature>
<keyword evidence="5" id="KW-1185">Reference proteome</keyword>
<sequence>MTLTPSGPSAGKGRVIARLVWRSLEMMIAGVVGMMALPVLWNAVLPEISRFDVAALLMSANMAIGVAVWMLARRYRWPRIAEMGVAVVAPFLVLLVPFWYGVLSAAMVMTLGHAAMFILIGLLVMVRRREYADPRHRLRVRISGRWAGRSAVVLAALALPGAVSAVNTVGKFGDLYRARDDTVTAQPSPRAHDPAKPTVAFVTSAAGTNAADLLAPYEVLTGTGRFNTYVVSTGAAAVPLSGGLDLVPDLTLDQLTSLLDQQDDRLDVALVPALYQRDAGERQAITGWLRQQHSTGVLTVSVCHGARTLAEAGLLDGRTATSHWWRLPALRADFPTVTWTAGRRYVDDGNVISTAGVLSGIDGALRIIERLIDQDTARQAAQTVRWGHYSPGTPAPVPVSTLEWADAVVALNASYQPGPSAIGVQLTEGVGELDLSSIFISYTEEAMVGRTLAIGDGPIRSEHGLTFVPRHTLAAKADDLDRLLVPGRASATPQATSTGPRPEHLHLGDEFAYAPVLRDIATTYDLQTARWTAKTLEYPTADAKGWSGSSWPWPATLVALGLALLGGTAAQIIRLLVRRLRSHAQPSARQPGPLDDFPSGLTPSRP</sequence>
<comment type="caution">
    <text evidence="4">The sequence shown here is derived from an EMBL/GenBank/DDBJ whole genome shotgun (WGS) entry which is preliminary data.</text>
</comment>
<feature type="transmembrane region" description="Helical" evidence="2">
    <location>
        <begin position="83"/>
        <end position="100"/>
    </location>
</feature>
<dbReference type="EMBL" id="JACDUR010000009">
    <property type="protein sequence ID" value="MBA2896631.1"/>
    <property type="molecule type" value="Genomic_DNA"/>
</dbReference>
<evidence type="ECO:0000256" key="1">
    <source>
        <dbReference type="SAM" id="MobiDB-lite"/>
    </source>
</evidence>
<protein>
    <submittedName>
        <fullName evidence="4">Putative intracellular protease/amidase</fullName>
    </submittedName>
</protein>
<dbReference type="GO" id="GO:0006508">
    <property type="term" value="P:proteolysis"/>
    <property type="evidence" value="ECO:0007669"/>
    <property type="project" value="UniProtKB-KW"/>
</dbReference>
<dbReference type="InterPro" id="IPR002818">
    <property type="entry name" value="DJ-1/PfpI"/>
</dbReference>
<evidence type="ECO:0000256" key="2">
    <source>
        <dbReference type="SAM" id="Phobius"/>
    </source>
</evidence>
<keyword evidence="4" id="KW-0645">Protease</keyword>
<feature type="region of interest" description="Disordered" evidence="1">
    <location>
        <begin position="584"/>
        <end position="606"/>
    </location>
</feature>
<feature type="domain" description="DJ-1/PfpI" evidence="3">
    <location>
        <begin position="201"/>
        <end position="369"/>
    </location>
</feature>
<dbReference type="RefSeq" id="WP_181615352.1">
    <property type="nucleotide sequence ID" value="NZ_BAABAM010000008.1"/>
</dbReference>
<dbReference type="Gene3D" id="3.40.50.880">
    <property type="match status" value="1"/>
</dbReference>
<keyword evidence="2" id="KW-1133">Transmembrane helix</keyword>
<proteinExistence type="predicted"/>
<accession>A0A7W0CSQ2</accession>
<dbReference type="Proteomes" id="UP000530928">
    <property type="component" value="Unassembled WGS sequence"/>
</dbReference>
<feature type="transmembrane region" description="Helical" evidence="2">
    <location>
        <begin position="53"/>
        <end position="71"/>
    </location>
</feature>
<keyword evidence="2" id="KW-0472">Membrane</keyword>
<evidence type="ECO:0000259" key="3">
    <source>
        <dbReference type="Pfam" id="PF01965"/>
    </source>
</evidence>
<feature type="transmembrane region" description="Helical" evidence="2">
    <location>
        <begin position="20"/>
        <end position="41"/>
    </location>
</feature>